<name>A0ABS8ANG5_9BACT</name>
<gene>
    <name evidence="8" type="ORF">LGH74_07005</name>
</gene>
<keyword evidence="9" id="KW-1185">Reference proteome</keyword>
<dbReference type="EMBL" id="JAJADR010000002">
    <property type="protein sequence ID" value="MCB2407720.1"/>
    <property type="molecule type" value="Genomic_DNA"/>
</dbReference>
<evidence type="ECO:0000313" key="9">
    <source>
        <dbReference type="Proteomes" id="UP001165296"/>
    </source>
</evidence>
<feature type="chain" id="PRO_5045444838" evidence="5">
    <location>
        <begin position="21"/>
        <end position="993"/>
    </location>
</feature>
<keyword evidence="4" id="KW-0456">Lyase</keyword>
<evidence type="ECO:0000256" key="2">
    <source>
        <dbReference type="ARBA" id="ARBA00022729"/>
    </source>
</evidence>
<evidence type="ECO:0000256" key="4">
    <source>
        <dbReference type="ARBA" id="ARBA00023239"/>
    </source>
</evidence>
<dbReference type="Pfam" id="PF07940">
    <property type="entry name" value="Hepar_II_III_C"/>
    <property type="match status" value="1"/>
</dbReference>
<accession>A0ABS8ANG5</accession>
<dbReference type="PANTHER" id="PTHR39210">
    <property type="entry name" value="HEPARIN-SULFATE LYASE"/>
    <property type="match status" value="1"/>
</dbReference>
<proteinExistence type="predicted"/>
<feature type="signal peptide" evidence="5">
    <location>
        <begin position="1"/>
        <end position="20"/>
    </location>
</feature>
<organism evidence="8 9">
    <name type="scientific">Hymenobacter lucidus</name>
    <dbReference type="NCBI Taxonomy" id="2880930"/>
    <lineage>
        <taxon>Bacteria</taxon>
        <taxon>Pseudomonadati</taxon>
        <taxon>Bacteroidota</taxon>
        <taxon>Cytophagia</taxon>
        <taxon>Cytophagales</taxon>
        <taxon>Hymenobacteraceae</taxon>
        <taxon>Hymenobacter</taxon>
    </lineage>
</organism>
<feature type="domain" description="Secretion system C-terminal sorting" evidence="7">
    <location>
        <begin position="918"/>
        <end position="982"/>
    </location>
</feature>
<evidence type="ECO:0000256" key="5">
    <source>
        <dbReference type="SAM" id="SignalP"/>
    </source>
</evidence>
<dbReference type="PANTHER" id="PTHR39210:SF1">
    <property type="entry name" value="HEPARIN-SULFATE LYASE"/>
    <property type="match status" value="1"/>
</dbReference>
<dbReference type="SUPFAM" id="SSF48230">
    <property type="entry name" value="Chondroitin AC/alginate lyase"/>
    <property type="match status" value="1"/>
</dbReference>
<sequence length="993" mass="107495">MKQLSTTLFLLFFLLHSAAAQTGSWYPPGADLSYPRTLLKAAAIPQVQAALLRPATQALYAGLYQSVEAAPAADNTSADGRRARATFAKNAAFVVLLERKSADGALSPLPTEEKAALIATTKTLLESINTNVEVFATLSNPSSYNEWQWRSKELIDYLIAYDLLRGAGETDNSLALGKRRLQEFAGHLDSQSVKPFKPVSFLSYEFYKQVKNNHTLMTAAALGMAAVVLNDVGSATYVSRRPTSWINHGLFNIDNVLWQDAQRQSDPTAVAGYAEGPYYFKYAFLNCLPFFRAMGNFLPDTTLNYNFGGTTRGIRNPYFDPRYDQLYDWITAILLPDGRLPALEDSYVDMAMPELALTGKSRYVKPLYLRNLSSRQLNSLSAQLRDATVDMRAAYLAANLLPTATTLPALTALPQSGNLIFRSGNDSLASYLHVYGKSGTAHTNSGGHSQADAGSFQLYAHGQLLALDPGYLSYGRRDSLGQATNHNMLLVDNAGPAIGTPGAPNDAPATIRNAFQTGQLTYGEVQTTYQTASITRKTLFVRNRYFLLADFVRASAAHTYTWQLHGYGLENGPAATGSFTDILTGHEGIWRKNGAALQAHVTATGGASTYAKATNRHELTYNVSEKHTTLLVRKSGAAQTQFLAALYPFTADAPVITTTSTASTAALAATTDFRDVAFAQADTVLTTDTGSLLPQAVQADGLVNFYSTDLAGNFAQLFLEQGTTLRYGNLTVLQSARRATVAWQRTDATAYAGYISRATTLTVALSSAPTAVTGAGVAAFRYDATTQQLSITLTQATDFRVSVAVPNGNVLPVELTAFTGMRQENTVQLAWKTASEHNNRGFVVERRIAPETGFREIGFVAGNINSTTTRRYQFVDEAAPAGPAYYRLKQLDTDGKFTYSPVVALAASPARAALTVAPNPAHDFLQVSYSGPADQEDLQLQLTDQQGRTVLRQRMRRAVQLNVSSLAPGLYFLRATDAAGHAVGKGQKVLLGL</sequence>
<dbReference type="InterPro" id="IPR013783">
    <property type="entry name" value="Ig-like_fold"/>
</dbReference>
<evidence type="ECO:0000256" key="3">
    <source>
        <dbReference type="ARBA" id="ARBA00022764"/>
    </source>
</evidence>
<dbReference type="NCBIfam" id="TIGR04183">
    <property type="entry name" value="Por_Secre_tail"/>
    <property type="match status" value="1"/>
</dbReference>
<dbReference type="Pfam" id="PF18962">
    <property type="entry name" value="Por_Secre_tail"/>
    <property type="match status" value="1"/>
</dbReference>
<dbReference type="Gene3D" id="2.60.40.10">
    <property type="entry name" value="Immunoglobulins"/>
    <property type="match status" value="1"/>
</dbReference>
<dbReference type="Gene3D" id="1.50.10.100">
    <property type="entry name" value="Chondroitin AC/alginate lyase"/>
    <property type="match status" value="1"/>
</dbReference>
<dbReference type="InterPro" id="IPR012480">
    <property type="entry name" value="Hepar_II_III_C"/>
</dbReference>
<dbReference type="Gene3D" id="2.70.98.70">
    <property type="match status" value="1"/>
</dbReference>
<dbReference type="Proteomes" id="UP001165296">
    <property type="component" value="Unassembled WGS sequence"/>
</dbReference>
<comment type="caution">
    <text evidence="8">The sequence shown here is derived from an EMBL/GenBank/DDBJ whole genome shotgun (WGS) entry which is preliminary data.</text>
</comment>
<dbReference type="InterPro" id="IPR008929">
    <property type="entry name" value="Chondroitin_lyas"/>
</dbReference>
<comment type="subcellular location">
    <subcellularLocation>
        <location evidence="1">Periplasm</location>
    </subcellularLocation>
</comment>
<evidence type="ECO:0000313" key="8">
    <source>
        <dbReference type="EMBL" id="MCB2407720.1"/>
    </source>
</evidence>
<reference evidence="8" key="1">
    <citation type="submission" date="2021-10" db="EMBL/GenBank/DDBJ databases">
        <authorList>
            <person name="Dean J.D."/>
            <person name="Kim M.K."/>
            <person name="Newey C.N."/>
            <person name="Stoker T.S."/>
            <person name="Thompson D.W."/>
            <person name="Grose J.H."/>
        </authorList>
    </citation>
    <scope>NUCLEOTIDE SEQUENCE</scope>
    <source>
        <strain evidence="8">BT178</strain>
    </source>
</reference>
<dbReference type="RefSeq" id="WP_226173846.1">
    <property type="nucleotide sequence ID" value="NZ_JAJADR010000002.1"/>
</dbReference>
<evidence type="ECO:0000259" key="7">
    <source>
        <dbReference type="Pfam" id="PF18962"/>
    </source>
</evidence>
<keyword evidence="3" id="KW-0574">Periplasm</keyword>
<feature type="domain" description="Heparinase II/III-like C-terminal" evidence="6">
    <location>
        <begin position="407"/>
        <end position="565"/>
    </location>
</feature>
<evidence type="ECO:0000259" key="6">
    <source>
        <dbReference type="Pfam" id="PF07940"/>
    </source>
</evidence>
<keyword evidence="2 5" id="KW-0732">Signal</keyword>
<evidence type="ECO:0000256" key="1">
    <source>
        <dbReference type="ARBA" id="ARBA00004418"/>
    </source>
</evidence>
<dbReference type="InterPro" id="IPR026444">
    <property type="entry name" value="Secre_tail"/>
</dbReference>
<protein>
    <submittedName>
        <fullName evidence="8">Heparinase II/III family protein</fullName>
    </submittedName>
</protein>